<dbReference type="EMBL" id="MN739967">
    <property type="protein sequence ID" value="QHT80300.1"/>
    <property type="molecule type" value="Genomic_DNA"/>
</dbReference>
<evidence type="ECO:0000313" key="2">
    <source>
        <dbReference type="EMBL" id="QHT80300.1"/>
    </source>
</evidence>
<sequence length="84" mass="9878">MSKVVIANYNLQSIFKIPKGLDLEDTTQVKSWWIKWNTLKIELVDETILNVKPEFDVMENDLKYPSDDPTIEDAEDFLEEETEQ</sequence>
<proteinExistence type="predicted"/>
<feature type="region of interest" description="Disordered" evidence="1">
    <location>
        <begin position="62"/>
        <end position="84"/>
    </location>
</feature>
<reference evidence="2" key="1">
    <citation type="journal article" date="2020" name="Nature">
        <title>Giant virus diversity and host interactions through global metagenomics.</title>
        <authorList>
            <person name="Schulz F."/>
            <person name="Roux S."/>
            <person name="Paez-Espino D."/>
            <person name="Jungbluth S."/>
            <person name="Walsh D.A."/>
            <person name="Denef V.J."/>
            <person name="McMahon K.D."/>
            <person name="Konstantinidis K.T."/>
            <person name="Eloe-Fadrosh E.A."/>
            <person name="Kyrpides N.C."/>
            <person name="Woyke T."/>
        </authorList>
    </citation>
    <scope>NUCLEOTIDE SEQUENCE</scope>
    <source>
        <strain evidence="2">GVMAG-M-3300023184-120</strain>
    </source>
</reference>
<dbReference type="AlphaFoldDB" id="A0A6C0HIV8"/>
<name>A0A6C0HIV8_9ZZZZ</name>
<accession>A0A6C0HIV8</accession>
<evidence type="ECO:0000256" key="1">
    <source>
        <dbReference type="SAM" id="MobiDB-lite"/>
    </source>
</evidence>
<feature type="compositionally biased region" description="Acidic residues" evidence="1">
    <location>
        <begin position="69"/>
        <end position="84"/>
    </location>
</feature>
<protein>
    <submittedName>
        <fullName evidence="2">Uncharacterized protein</fullName>
    </submittedName>
</protein>
<organism evidence="2">
    <name type="scientific">viral metagenome</name>
    <dbReference type="NCBI Taxonomy" id="1070528"/>
    <lineage>
        <taxon>unclassified sequences</taxon>
        <taxon>metagenomes</taxon>
        <taxon>organismal metagenomes</taxon>
    </lineage>
</organism>